<keyword evidence="1" id="KW-1185">Reference proteome</keyword>
<dbReference type="OrthoDB" id="612216at2759"/>
<evidence type="ECO:0000313" key="2">
    <source>
        <dbReference type="RefSeq" id="XP_022717932.1"/>
    </source>
</evidence>
<dbReference type="RefSeq" id="XP_022717932.1">
    <property type="nucleotide sequence ID" value="XM_022862197.1"/>
</dbReference>
<organism evidence="1 2">
    <name type="scientific">Durio zibethinus</name>
    <name type="common">Durian</name>
    <dbReference type="NCBI Taxonomy" id="66656"/>
    <lineage>
        <taxon>Eukaryota</taxon>
        <taxon>Viridiplantae</taxon>
        <taxon>Streptophyta</taxon>
        <taxon>Embryophyta</taxon>
        <taxon>Tracheophyta</taxon>
        <taxon>Spermatophyta</taxon>
        <taxon>Magnoliopsida</taxon>
        <taxon>eudicotyledons</taxon>
        <taxon>Gunneridae</taxon>
        <taxon>Pentapetalae</taxon>
        <taxon>rosids</taxon>
        <taxon>malvids</taxon>
        <taxon>Malvales</taxon>
        <taxon>Malvaceae</taxon>
        <taxon>Helicteroideae</taxon>
        <taxon>Durio</taxon>
    </lineage>
</organism>
<name>A0A6P5WQF6_DURZI</name>
<proteinExistence type="predicted"/>
<protein>
    <submittedName>
        <fullName evidence="2">F-box/FBD/LRR-repeat protein At3g59240</fullName>
    </submittedName>
</protein>
<dbReference type="KEGG" id="dzi:111276454"/>
<dbReference type="AlphaFoldDB" id="A0A6P5WQF6"/>
<gene>
    <name evidence="2" type="primary">LOC111276454</name>
</gene>
<accession>A0A6P5WQF6</accession>
<sequence>MGRLNFQTMDRFKGSSLGAACLRNWSYNVVDWKIQENSVFLINAPSLVYFENFDLVAKHYSLVSLQSLTEALIDIGPKIFSFFHHTAAADLLRGVSTIQSLHFGSRFSMLCVFALF</sequence>
<evidence type="ECO:0000313" key="1">
    <source>
        <dbReference type="Proteomes" id="UP000515121"/>
    </source>
</evidence>
<reference evidence="2" key="1">
    <citation type="submission" date="2025-08" db="UniProtKB">
        <authorList>
            <consortium name="RefSeq"/>
        </authorList>
    </citation>
    <scope>IDENTIFICATION</scope>
    <source>
        <tissue evidence="2">Fruit stalk</tissue>
    </source>
</reference>
<dbReference type="Proteomes" id="UP000515121">
    <property type="component" value="Unplaced"/>
</dbReference>
<dbReference type="GeneID" id="111276454"/>